<feature type="region of interest" description="Disordered" evidence="1">
    <location>
        <begin position="36"/>
        <end position="62"/>
    </location>
</feature>
<dbReference type="AlphaFoldDB" id="A0A1G2E1D1"/>
<evidence type="ECO:0000313" key="2">
    <source>
        <dbReference type="EMBL" id="OGZ19061.1"/>
    </source>
</evidence>
<evidence type="ECO:0000256" key="1">
    <source>
        <dbReference type="SAM" id="MobiDB-lite"/>
    </source>
</evidence>
<proteinExistence type="predicted"/>
<comment type="caution">
    <text evidence="2">The sequence shown here is derived from an EMBL/GenBank/DDBJ whole genome shotgun (WGS) entry which is preliminary data.</text>
</comment>
<sequence length="62" mass="7334">MTKIRLMLTIDIDDARGRWLNEIVFKNLFEEEGFASLSRSGDENSSRMTEREHDLERERDSS</sequence>
<gene>
    <name evidence="2" type="ORF">A2494_01470</name>
</gene>
<name>A0A1G2E1D1_9BACT</name>
<protein>
    <submittedName>
        <fullName evidence="2">Uncharacterized protein</fullName>
    </submittedName>
</protein>
<dbReference type="EMBL" id="MHLU01000073">
    <property type="protein sequence ID" value="OGZ19061.1"/>
    <property type="molecule type" value="Genomic_DNA"/>
</dbReference>
<feature type="compositionally biased region" description="Basic and acidic residues" evidence="1">
    <location>
        <begin position="40"/>
        <end position="62"/>
    </location>
</feature>
<dbReference type="Proteomes" id="UP000178106">
    <property type="component" value="Unassembled WGS sequence"/>
</dbReference>
<reference evidence="2 3" key="1">
    <citation type="journal article" date="2016" name="Nat. Commun.">
        <title>Thousands of microbial genomes shed light on interconnected biogeochemical processes in an aquifer system.</title>
        <authorList>
            <person name="Anantharaman K."/>
            <person name="Brown C.T."/>
            <person name="Hug L.A."/>
            <person name="Sharon I."/>
            <person name="Castelle C.J."/>
            <person name="Probst A.J."/>
            <person name="Thomas B.C."/>
            <person name="Singh A."/>
            <person name="Wilkins M.J."/>
            <person name="Karaoz U."/>
            <person name="Brodie E.L."/>
            <person name="Williams K.H."/>
            <person name="Hubbard S.S."/>
            <person name="Banfield J.F."/>
        </authorList>
    </citation>
    <scope>NUCLEOTIDE SEQUENCE [LARGE SCALE GENOMIC DNA]</scope>
</reference>
<organism evidence="2 3">
    <name type="scientific">Candidatus Lloydbacteria bacterium RIFOXYC12_FULL_46_25</name>
    <dbReference type="NCBI Taxonomy" id="1798670"/>
    <lineage>
        <taxon>Bacteria</taxon>
        <taxon>Candidatus Lloydiibacteriota</taxon>
    </lineage>
</organism>
<evidence type="ECO:0000313" key="3">
    <source>
        <dbReference type="Proteomes" id="UP000178106"/>
    </source>
</evidence>
<accession>A0A1G2E1D1</accession>